<accession>K3ZBN7</accession>
<dbReference type="EMBL" id="AGNK02002092">
    <property type="status" value="NOT_ANNOTATED_CDS"/>
    <property type="molecule type" value="Genomic_DNA"/>
</dbReference>
<name>K3ZBN7_SETIT</name>
<dbReference type="InParanoid" id="K3ZBN7"/>
<proteinExistence type="predicted"/>
<dbReference type="AlphaFoldDB" id="K3ZBN7"/>
<reference evidence="1" key="2">
    <citation type="submission" date="2018-08" db="UniProtKB">
        <authorList>
            <consortium name="EnsemblPlants"/>
        </authorList>
    </citation>
    <scope>IDENTIFICATION</scope>
    <source>
        <strain evidence="1">Yugu1</strain>
    </source>
</reference>
<protein>
    <submittedName>
        <fullName evidence="1">Uncharacterized protein</fullName>
    </submittedName>
</protein>
<reference evidence="2" key="1">
    <citation type="journal article" date="2012" name="Nat. Biotechnol.">
        <title>Reference genome sequence of the model plant Setaria.</title>
        <authorList>
            <person name="Bennetzen J.L."/>
            <person name="Schmutz J."/>
            <person name="Wang H."/>
            <person name="Percifield R."/>
            <person name="Hawkins J."/>
            <person name="Pontaroli A.C."/>
            <person name="Estep M."/>
            <person name="Feng L."/>
            <person name="Vaughn J.N."/>
            <person name="Grimwood J."/>
            <person name="Jenkins J."/>
            <person name="Barry K."/>
            <person name="Lindquist E."/>
            <person name="Hellsten U."/>
            <person name="Deshpande S."/>
            <person name="Wang X."/>
            <person name="Wu X."/>
            <person name="Mitros T."/>
            <person name="Triplett J."/>
            <person name="Yang X."/>
            <person name="Ye C.Y."/>
            <person name="Mauro-Herrera M."/>
            <person name="Wang L."/>
            <person name="Li P."/>
            <person name="Sharma M."/>
            <person name="Sharma R."/>
            <person name="Ronald P.C."/>
            <person name="Panaud O."/>
            <person name="Kellogg E.A."/>
            <person name="Brutnell T.P."/>
            <person name="Doust A.N."/>
            <person name="Tuskan G.A."/>
            <person name="Rokhsar D."/>
            <person name="Devos K.M."/>
        </authorList>
    </citation>
    <scope>NUCLEOTIDE SEQUENCE [LARGE SCALE GENOMIC DNA]</scope>
    <source>
        <strain evidence="2">cv. Yugu1</strain>
    </source>
</reference>
<keyword evidence="2" id="KW-1185">Reference proteome</keyword>
<evidence type="ECO:0000313" key="2">
    <source>
        <dbReference type="Proteomes" id="UP000004995"/>
    </source>
</evidence>
<dbReference type="Gramene" id="KQL16946">
    <property type="protein sequence ID" value="KQL16946"/>
    <property type="gene ID" value="SETIT_023958mg"/>
</dbReference>
<organism evidence="1 2">
    <name type="scientific">Setaria italica</name>
    <name type="common">Foxtail millet</name>
    <name type="synonym">Panicum italicum</name>
    <dbReference type="NCBI Taxonomy" id="4555"/>
    <lineage>
        <taxon>Eukaryota</taxon>
        <taxon>Viridiplantae</taxon>
        <taxon>Streptophyta</taxon>
        <taxon>Embryophyta</taxon>
        <taxon>Tracheophyta</taxon>
        <taxon>Spermatophyta</taxon>
        <taxon>Magnoliopsida</taxon>
        <taxon>Liliopsida</taxon>
        <taxon>Poales</taxon>
        <taxon>Poaceae</taxon>
        <taxon>PACMAD clade</taxon>
        <taxon>Panicoideae</taxon>
        <taxon>Panicodae</taxon>
        <taxon>Paniceae</taxon>
        <taxon>Cenchrinae</taxon>
        <taxon>Setaria</taxon>
    </lineage>
</organism>
<evidence type="ECO:0000313" key="1">
    <source>
        <dbReference type="EnsemblPlants" id="KQL16946"/>
    </source>
</evidence>
<dbReference type="EnsemblPlants" id="KQL16946">
    <property type="protein sequence ID" value="KQL16946"/>
    <property type="gene ID" value="SETIT_023958mg"/>
</dbReference>
<dbReference type="Proteomes" id="UP000004995">
    <property type="component" value="Unassembled WGS sequence"/>
</dbReference>
<dbReference type="HOGENOM" id="CLU_2946053_0_0_1"/>
<sequence length="60" mass="7001">MTTKRNPYHICFNVTMSIQYPNIGKIKHVNAIKSPHIVYLKSHMPYHCACGIIYHIIFTL</sequence>